<dbReference type="Pfam" id="PF21089">
    <property type="entry name" value="PKS_DH_N"/>
    <property type="match status" value="1"/>
</dbReference>
<dbReference type="eggNOG" id="KOG1202">
    <property type="taxonomic scope" value="Eukaryota"/>
</dbReference>
<dbReference type="Gene3D" id="1.10.1200.10">
    <property type="entry name" value="ACP-like"/>
    <property type="match status" value="1"/>
</dbReference>
<dbReference type="InterPro" id="IPR020843">
    <property type="entry name" value="ER"/>
</dbReference>
<dbReference type="Gene3D" id="3.90.180.10">
    <property type="entry name" value="Medium-chain alcohol dehydrogenases, catalytic domain"/>
    <property type="match status" value="1"/>
</dbReference>
<dbReference type="GO" id="GO:0004312">
    <property type="term" value="F:fatty acid synthase activity"/>
    <property type="evidence" value="ECO:0007669"/>
    <property type="project" value="TreeGrafter"/>
</dbReference>
<dbReference type="GO" id="GO:0030639">
    <property type="term" value="P:polyketide biosynthetic process"/>
    <property type="evidence" value="ECO:0007669"/>
    <property type="project" value="UniProtKB-ARBA"/>
</dbReference>
<evidence type="ECO:0000256" key="4">
    <source>
        <dbReference type="ARBA" id="ARBA00022857"/>
    </source>
</evidence>
<dbReference type="SUPFAM" id="SSF51735">
    <property type="entry name" value="NAD(P)-binding Rossmann-fold domains"/>
    <property type="match status" value="2"/>
</dbReference>
<dbReference type="InterPro" id="IPR006162">
    <property type="entry name" value="Ppantetheine_attach_site"/>
</dbReference>
<dbReference type="InterPro" id="IPR013154">
    <property type="entry name" value="ADH-like_N"/>
</dbReference>
<dbReference type="SMART" id="SM00826">
    <property type="entry name" value="PKS_DH"/>
    <property type="match status" value="1"/>
</dbReference>
<evidence type="ECO:0000259" key="11">
    <source>
        <dbReference type="PROSITE" id="PS52019"/>
    </source>
</evidence>
<dbReference type="SMART" id="SM00822">
    <property type="entry name" value="PKS_KR"/>
    <property type="match status" value="1"/>
</dbReference>
<dbReference type="GO" id="GO:0004315">
    <property type="term" value="F:3-oxoacyl-[acyl-carrier-protein] synthase activity"/>
    <property type="evidence" value="ECO:0007669"/>
    <property type="project" value="InterPro"/>
</dbReference>
<dbReference type="Pfam" id="PF08659">
    <property type="entry name" value="KR"/>
    <property type="match status" value="1"/>
</dbReference>
<feature type="active site" description="Proton donor; for dehydratase activity" evidence="8">
    <location>
        <position position="1215"/>
    </location>
</feature>
<evidence type="ECO:0000256" key="3">
    <source>
        <dbReference type="ARBA" id="ARBA00022679"/>
    </source>
</evidence>
<dbReference type="InterPro" id="IPR056501">
    <property type="entry name" value="NAD-bd_HRPKS_sdrA"/>
</dbReference>
<dbReference type="InterPro" id="IPR049552">
    <property type="entry name" value="PKS_DH_N"/>
</dbReference>
<feature type="domain" description="Ketosynthase family 3 (KS3)" evidence="10">
    <location>
        <begin position="9"/>
        <end position="435"/>
    </location>
</feature>
<dbReference type="PROSITE" id="PS00606">
    <property type="entry name" value="KS3_1"/>
    <property type="match status" value="1"/>
</dbReference>
<dbReference type="InterPro" id="IPR014031">
    <property type="entry name" value="Ketoacyl_synth_C"/>
</dbReference>
<dbReference type="CDD" id="cd00833">
    <property type="entry name" value="PKS"/>
    <property type="match status" value="1"/>
</dbReference>
<dbReference type="InterPro" id="IPR042104">
    <property type="entry name" value="PKS_dehydratase_sf"/>
</dbReference>
<dbReference type="InterPro" id="IPR020807">
    <property type="entry name" value="PKS_DH"/>
</dbReference>
<keyword evidence="5" id="KW-0560">Oxidoreductase</keyword>
<evidence type="ECO:0000256" key="8">
    <source>
        <dbReference type="PROSITE-ProRule" id="PRU01363"/>
    </source>
</evidence>
<dbReference type="GO" id="GO:0031177">
    <property type="term" value="F:phosphopantetheine binding"/>
    <property type="evidence" value="ECO:0007669"/>
    <property type="project" value="InterPro"/>
</dbReference>
<dbReference type="InterPro" id="IPR016035">
    <property type="entry name" value="Acyl_Trfase/lysoPLipase"/>
</dbReference>
<feature type="active site" description="Proton acceptor; for dehydratase activity" evidence="8">
    <location>
        <position position="1016"/>
    </location>
</feature>
<protein>
    <submittedName>
        <fullName evidence="12">Polyketide synthase, putative</fullName>
    </submittedName>
</protein>
<dbReference type="Pfam" id="PF16197">
    <property type="entry name" value="KAsynt_C_assoc"/>
    <property type="match status" value="1"/>
</dbReference>
<dbReference type="Pfam" id="PF14765">
    <property type="entry name" value="PS-DH"/>
    <property type="match status" value="1"/>
</dbReference>
<dbReference type="OrthoDB" id="329835at2759"/>
<evidence type="ECO:0000313" key="12">
    <source>
        <dbReference type="EMBL" id="EAW11760.1"/>
    </source>
</evidence>
<dbReference type="GO" id="GO:1901336">
    <property type="term" value="P:lactone biosynthetic process"/>
    <property type="evidence" value="ECO:0007669"/>
    <property type="project" value="UniProtKB-ARBA"/>
</dbReference>
<dbReference type="InterPro" id="IPR014043">
    <property type="entry name" value="Acyl_transferase_dom"/>
</dbReference>
<dbReference type="Pfam" id="PF13602">
    <property type="entry name" value="ADH_zinc_N_2"/>
    <property type="match status" value="1"/>
</dbReference>
<dbReference type="Gene3D" id="3.10.129.110">
    <property type="entry name" value="Polyketide synthase dehydratase"/>
    <property type="match status" value="1"/>
</dbReference>
<dbReference type="Gene3D" id="3.40.366.10">
    <property type="entry name" value="Malonyl-Coenzyme A Acyl Carrier Protein, domain 2"/>
    <property type="match status" value="1"/>
</dbReference>
<dbReference type="GeneID" id="4704742"/>
<organism evidence="12 13">
    <name type="scientific">Aspergillus clavatus (strain ATCC 1007 / CBS 513.65 / DSM 816 / NCTC 3887 / NRRL 1 / QM 1276 / 107)</name>
    <dbReference type="NCBI Taxonomy" id="344612"/>
    <lineage>
        <taxon>Eukaryota</taxon>
        <taxon>Fungi</taxon>
        <taxon>Dikarya</taxon>
        <taxon>Ascomycota</taxon>
        <taxon>Pezizomycotina</taxon>
        <taxon>Eurotiomycetes</taxon>
        <taxon>Eurotiomycetidae</taxon>
        <taxon>Eurotiales</taxon>
        <taxon>Aspergillaceae</taxon>
        <taxon>Aspergillus</taxon>
        <taxon>Aspergillus subgen. Fumigati</taxon>
    </lineage>
</organism>
<dbReference type="SUPFAM" id="SSF50129">
    <property type="entry name" value="GroES-like"/>
    <property type="match status" value="1"/>
</dbReference>
<dbReference type="InterPro" id="IPR016039">
    <property type="entry name" value="Thiolase-like"/>
</dbReference>
<dbReference type="Proteomes" id="UP000006701">
    <property type="component" value="Unassembled WGS sequence"/>
</dbReference>
<dbReference type="InterPro" id="IPR050091">
    <property type="entry name" value="PKS_NRPS_Biosynth_Enz"/>
</dbReference>
<dbReference type="Pfam" id="PF08242">
    <property type="entry name" value="Methyltransf_12"/>
    <property type="match status" value="1"/>
</dbReference>
<dbReference type="SUPFAM" id="SSF53335">
    <property type="entry name" value="S-adenosyl-L-methionine-dependent methyltransferases"/>
    <property type="match status" value="1"/>
</dbReference>
<dbReference type="InterPro" id="IPR020806">
    <property type="entry name" value="PKS_PP-bd"/>
</dbReference>
<dbReference type="CDD" id="cd02440">
    <property type="entry name" value="AdoMet_MTases"/>
    <property type="match status" value="1"/>
</dbReference>
<dbReference type="InterPro" id="IPR029063">
    <property type="entry name" value="SAM-dependent_MTases_sf"/>
</dbReference>
<dbReference type="KEGG" id="act:ACLA_094600"/>
<dbReference type="InterPro" id="IPR009081">
    <property type="entry name" value="PP-bd_ACP"/>
</dbReference>
<keyword evidence="2" id="KW-0597">Phosphoprotein</keyword>
<dbReference type="CDD" id="cd05274">
    <property type="entry name" value="KR_FAS_SDR_x"/>
    <property type="match status" value="1"/>
</dbReference>
<dbReference type="SMART" id="SM00829">
    <property type="entry name" value="PKS_ER"/>
    <property type="match status" value="1"/>
</dbReference>
<dbReference type="CDD" id="cd05195">
    <property type="entry name" value="enoyl_red"/>
    <property type="match status" value="1"/>
</dbReference>
<dbReference type="HOGENOM" id="CLU_000022_31_0_1"/>
<keyword evidence="1" id="KW-0596">Phosphopantetheine</keyword>
<dbReference type="SUPFAM" id="SSF53901">
    <property type="entry name" value="Thiolase-like"/>
    <property type="match status" value="1"/>
</dbReference>
<proteinExistence type="predicted"/>
<dbReference type="STRING" id="344612.A1CFW1"/>
<evidence type="ECO:0000259" key="9">
    <source>
        <dbReference type="PROSITE" id="PS50075"/>
    </source>
</evidence>
<feature type="domain" description="Carrier" evidence="9">
    <location>
        <begin position="2516"/>
        <end position="2593"/>
    </location>
</feature>
<dbReference type="Pfam" id="PF08240">
    <property type="entry name" value="ADH_N"/>
    <property type="match status" value="1"/>
</dbReference>
<dbReference type="InterPro" id="IPR013968">
    <property type="entry name" value="PKS_KR"/>
</dbReference>
<dbReference type="InterPro" id="IPR049900">
    <property type="entry name" value="PKS_mFAS_DH"/>
</dbReference>
<dbReference type="Gene3D" id="3.40.50.720">
    <property type="entry name" value="NAD(P)-binding Rossmann-like Domain"/>
    <property type="match status" value="1"/>
</dbReference>
<dbReference type="Pfam" id="PF02801">
    <property type="entry name" value="Ketoacyl-synt_C"/>
    <property type="match status" value="1"/>
</dbReference>
<dbReference type="FunFam" id="3.40.50.720:FF:000209">
    <property type="entry name" value="Polyketide synthase Pks12"/>
    <property type="match status" value="1"/>
</dbReference>
<dbReference type="InterPro" id="IPR016036">
    <property type="entry name" value="Malonyl_transacylase_ACP-bd"/>
</dbReference>
<dbReference type="Gene3D" id="3.40.47.10">
    <property type="match status" value="1"/>
</dbReference>
<dbReference type="InterPro" id="IPR014030">
    <property type="entry name" value="Ketoacyl_synth_N"/>
</dbReference>
<gene>
    <name evidence="12" type="ORF">ACLA_094600</name>
</gene>
<reference evidence="12 13" key="1">
    <citation type="journal article" date="2008" name="PLoS Genet.">
        <title>Genomic islands in the pathogenic filamentous fungus Aspergillus fumigatus.</title>
        <authorList>
            <person name="Fedorova N.D."/>
            <person name="Khaldi N."/>
            <person name="Joardar V.S."/>
            <person name="Maiti R."/>
            <person name="Amedeo P."/>
            <person name="Anderson M.J."/>
            <person name="Crabtree J."/>
            <person name="Silva J.C."/>
            <person name="Badger J.H."/>
            <person name="Albarraq A."/>
            <person name="Angiuoli S."/>
            <person name="Bussey H."/>
            <person name="Bowyer P."/>
            <person name="Cotty P.J."/>
            <person name="Dyer P.S."/>
            <person name="Egan A."/>
            <person name="Galens K."/>
            <person name="Fraser-Liggett C.M."/>
            <person name="Haas B.J."/>
            <person name="Inman J.M."/>
            <person name="Kent R."/>
            <person name="Lemieux S."/>
            <person name="Malavazi I."/>
            <person name="Orvis J."/>
            <person name="Roemer T."/>
            <person name="Ronning C.M."/>
            <person name="Sundaram J.P."/>
            <person name="Sutton G."/>
            <person name="Turner G."/>
            <person name="Venter J.C."/>
            <person name="White O.R."/>
            <person name="Whitty B.R."/>
            <person name="Youngman P."/>
            <person name="Wolfe K.H."/>
            <person name="Goldman G.H."/>
            <person name="Wortman J.R."/>
            <person name="Jiang B."/>
            <person name="Denning D.W."/>
            <person name="Nierman W.C."/>
        </authorList>
    </citation>
    <scope>NUCLEOTIDE SEQUENCE [LARGE SCALE GENOMIC DNA]</scope>
    <source>
        <strain evidence="13">ATCC 1007 / CBS 513.65 / DSM 816 / NCTC 3887 / NRRL 1</strain>
    </source>
</reference>
<dbReference type="SUPFAM" id="SSF52151">
    <property type="entry name" value="FabD/lysophospholipase-like"/>
    <property type="match status" value="1"/>
</dbReference>
<dbReference type="InterPro" id="IPR036291">
    <property type="entry name" value="NAD(P)-bd_dom_sf"/>
</dbReference>
<name>A1CFW1_ASPCL</name>
<dbReference type="Pfam" id="PF23114">
    <property type="entry name" value="NAD-bd_HRPKS_sdrA"/>
    <property type="match status" value="1"/>
</dbReference>
<dbReference type="Pfam" id="PF00698">
    <property type="entry name" value="Acyl_transf_1"/>
    <property type="match status" value="1"/>
</dbReference>
<dbReference type="InterPro" id="IPR020841">
    <property type="entry name" value="PKS_Beta-ketoAc_synthase_dom"/>
</dbReference>
<dbReference type="Gene3D" id="3.40.50.150">
    <property type="entry name" value="Vaccinia Virus protein VP39"/>
    <property type="match status" value="1"/>
</dbReference>
<dbReference type="EMBL" id="DS027052">
    <property type="protein sequence ID" value="EAW11760.1"/>
    <property type="molecule type" value="Genomic_DNA"/>
</dbReference>
<dbReference type="RefSeq" id="XP_001273186.1">
    <property type="nucleotide sequence ID" value="XM_001273185.1"/>
</dbReference>
<dbReference type="PROSITE" id="PS52004">
    <property type="entry name" value="KS3_2"/>
    <property type="match status" value="1"/>
</dbReference>
<keyword evidence="13" id="KW-1185">Reference proteome</keyword>
<dbReference type="SMART" id="SM00825">
    <property type="entry name" value="PKS_KS"/>
    <property type="match status" value="1"/>
</dbReference>
<accession>A1CFW1</accession>
<feature type="domain" description="PKS/mFAS DH" evidence="11">
    <location>
        <begin position="984"/>
        <end position="1305"/>
    </location>
</feature>
<dbReference type="SMART" id="SM00827">
    <property type="entry name" value="PKS_AT"/>
    <property type="match status" value="1"/>
</dbReference>
<sequence>MTDSPSNIPPPLAVVGLSFQFPEYATSPEGFWQMLLEGRCVSSEFPADRINIDALYHPDRNRLDSISMRGGHFLKEDLGAFDAPFFSMSAAEAEAMDPQQRLVLETVYRALENAGFSMDSVAGSKASVFAGSFSDDYFLLQTKDPLDMPKYTAVSTSRNMLANRISWFFDLLGPSVAVDTACSSSLVALDLTCQSIWCGDANMGLAIGSNVILSPEMTMSLDNLGLLSRDSHSYSFDSRANGYARGEGVGVLVIKRLDDAIRDGDNIRAVIRSSSSNQDGKTPGITQPSKDAQVRLIRDTYKKAGLDMSVTRYFEAHGTGTPIGDPIETRAIGKAFRRYRSAKEPLYVGSVKSNIGHLEGASGVAGVIKAILALEKAIIPPNSSNLQSLAPQIDEDFFNLKILQKAIPWPDSGLRRASVSSFGFGGSNCHVVLDDAYNSLRLMGIRSGHHQTVVAPPTHGNIIEGCDSNNLKEKFREMTSNSQLPLDPTEEAVDHQLLVWSTADEGGIKRLGSSWVGYLSSKNELPDDQQPQYLLDLAHTLSQRRTHLTWRTYALGDSCHQFDSLPGQFTPAIKSIIDPKIAFVFTGQGAQWHAMGRQLLYRYSNFSKNVLDSGAYLKALGCSWELMDELEKPASASNVNDPAYGQPLSTALQLALVDLLDSWGIVPAVVVGHSSGEIAAAYCAGGLSKQSALKISYYRGLLAGKLGKLGTMKGSMLAVGLSNEETQQYLGMVRMHFKTLRLAAACINSPKSVTVSGDEDQIDELHDLLGQNQIFSRKLAVNVAYHSFQMQEIASDYRKAIGYLEKRPERSTAPVLMSSVTGDWVSPDELADAEYWVKNLVSPVLFSDAVTRICSFSGPAARKIDNSHRFAVSINHLLEIGPHSALQGPCRDILQSIKKQDEIVYLALLVRNKSALITTLNCAGRLHCYGYPINLSLVNMIAADKNNTRAVLGDPPQYPFNHSLTYWHESRKSKGYRYRKHGRLDLLGTPDPDCNPMEASWRNIIRTSEMPWVQDHKINNAILYPAAGMLVMAVEAIKQLADPNRLIAGFDLKDAVFSSALHIPTHMQGIETTIHMKRIKEARSDSTGWYEFRICSYDNNIWIENSLGSIQAVYETSEAGLDTKGQVERNWQESLIGSYQDAIQTCTKTIDPDDFYKNLFACGYHYGPAFKAIAALKANEAFQGEFVSDIRTYCWADEVGSAVVQPHTIHPTTLDAIIHMMAAIVTEMGQRHFLAVPTRVDQVWISNNGSLSHPTADSIKAHVTSHRSAVGDARYSMTAVDRDLTRVLLTINGLRVTMLTNSDPVADDQGVADLCHHVEWKPDLDLLSDEERRLFFEDGQQNDEEPVQYFIEMDFLVTAYINRVLASLGEIKCQGPPHMTKYLEWMVAQRDALQSGQSPFSSETWRKRMSDQCFIDKVHKAIEGTNKRGLLVSTVCKNLLEFLNGEVDPVARLFDANLLDDTYYEMVHSLPRIGQFARYLDALAHKNPRMQIIEVGAGSGAMTKLCTEILSTNGEKKPTVPRYAQWDFTDISGSFFPKAQEVFAAQGQRMKFKTLDIEKDPGAEGFDYGAYDIVVAFLVLHATQDLSTSLRNVRKLLKTGGKLVLVEITTPGAIRTTFVFGLFNGWWQGNEPYRRKNPCVDTAKWGQHLKETGFSGCDLVLNDYSDERCQEASLIVSTAVENHAPMLQQKHINIIVDSTNSVQGKLAEELEAQLTGAGMVKLTRRGLEDMKSRESSDVLDIALLESVNPYLYDMDERHFQHVQSFLMSTRDVLWVNGGGGDQPCPKYRLVDGLFRVLREENHKTRLTILSLERRSALSHQAKQIVRIIQAALSTRATIDTDYTEVDGMLHIGRLVLATHINEEVSTKKLLKQKTLRAFGAGTPLKLEVGSPGLLNTIHFVEDTSLRGPLKPTQFEVQVKSVGLNFRDVLIALGRLDSEALGAEFAGQVTKVGSSCHRFKPGDKVLACYPSRHASFVRLDQDMTVIKIPDDEISFSQAAALPVAYATAWIALTQIARLQPGETILIHSGAGGTGQAAIQVSQLLGARVFTTVSSEFKKKLLVEKFQIPGEQIFSSRNTLFAKAVKQLTGTKGVDVVFNSLSSEGLIASWESIAPYGRFIEIGKNDILSNSKLPMLCFEQNVTFAAVDLAAMTMDRPQVVTAALESVMALIREKKLSLPHPLQVYGISNIELAFRQMQSGKNSGKAVLEMRGTDQVTAVLDTKPTYVFDCDASYVIAGGLGGLGRSMARWFVDRGARNLILLSRFGPKTPPAHELVAELRAKGATIATPACDITNRTRLEAVLAEHRVFMPPIKGCVQASMVVSDAHFEGISFESWRGSTTPKAQGSWNLHELLPKGMQFFILLSSIAGIYGGRGASGYAAGNTFEDGLALYRISIGEKAVSLDLGMFLSLGVLKDNPALREKMLASSVFKEITEADLHALLEIYCNPDLDKSSMLRAQTVVGMTPKIREKGLTTTEWIKKPFYQQMTLANGLGAGPLANSEGTNFAALFANAGSLGEITAVVMKELRIKLSKMLSLPLAEIDVDKPIHQYGVDSLAAVELRNWFSRELRADVAIFDILGGANIGSAVGIAVRKSEYQKAE</sequence>
<evidence type="ECO:0000256" key="7">
    <source>
        <dbReference type="ARBA" id="ARBA00023315"/>
    </source>
</evidence>
<keyword evidence="6" id="KW-0511">Multifunctional enzyme</keyword>
<feature type="region of interest" description="N-terminal hotdog fold" evidence="8">
    <location>
        <begin position="984"/>
        <end position="1117"/>
    </location>
</feature>
<evidence type="ECO:0000259" key="10">
    <source>
        <dbReference type="PROSITE" id="PS52004"/>
    </source>
</evidence>
<keyword evidence="7" id="KW-0012">Acyltransferase</keyword>
<dbReference type="InterPro" id="IPR032821">
    <property type="entry name" value="PKS_assoc"/>
</dbReference>
<dbReference type="InterPro" id="IPR001227">
    <property type="entry name" value="Ac_transferase_dom_sf"/>
</dbReference>
<evidence type="ECO:0000256" key="2">
    <source>
        <dbReference type="ARBA" id="ARBA00022553"/>
    </source>
</evidence>
<dbReference type="PANTHER" id="PTHR43775">
    <property type="entry name" value="FATTY ACID SYNTHASE"/>
    <property type="match status" value="1"/>
</dbReference>
<dbReference type="PROSITE" id="PS50075">
    <property type="entry name" value="CARRIER"/>
    <property type="match status" value="1"/>
</dbReference>
<dbReference type="Pfam" id="PF00109">
    <property type="entry name" value="ketoacyl-synt"/>
    <property type="match status" value="1"/>
</dbReference>
<dbReference type="VEuPathDB" id="FungiDB:ACLA_094600"/>
<dbReference type="SUPFAM" id="SSF47336">
    <property type="entry name" value="ACP-like"/>
    <property type="match status" value="1"/>
</dbReference>
<dbReference type="PROSITE" id="PS52019">
    <property type="entry name" value="PKS_MFAS_DH"/>
    <property type="match status" value="1"/>
</dbReference>
<dbReference type="InterPro" id="IPR013217">
    <property type="entry name" value="Methyltransf_12"/>
</dbReference>
<dbReference type="InterPro" id="IPR018201">
    <property type="entry name" value="Ketoacyl_synth_AS"/>
</dbReference>
<dbReference type="PANTHER" id="PTHR43775:SF29">
    <property type="entry name" value="ASPERFURANONE POLYKETIDE SYNTHASE AFOG-RELATED"/>
    <property type="match status" value="1"/>
</dbReference>
<dbReference type="InterPro" id="IPR057326">
    <property type="entry name" value="KR_dom"/>
</dbReference>
<dbReference type="InterPro" id="IPR011032">
    <property type="entry name" value="GroES-like_sf"/>
</dbReference>
<dbReference type="Pfam" id="PF23297">
    <property type="entry name" value="ACP_SdgA_C"/>
    <property type="match status" value="1"/>
</dbReference>
<dbReference type="SMART" id="SM00823">
    <property type="entry name" value="PKS_PP"/>
    <property type="match status" value="1"/>
</dbReference>
<dbReference type="SUPFAM" id="SSF55048">
    <property type="entry name" value="Probable ACP-binding domain of malonyl-CoA ACP transacylase"/>
    <property type="match status" value="1"/>
</dbReference>
<evidence type="ECO:0000256" key="1">
    <source>
        <dbReference type="ARBA" id="ARBA00022450"/>
    </source>
</evidence>
<dbReference type="InterPro" id="IPR049551">
    <property type="entry name" value="PKS_DH_C"/>
</dbReference>
<evidence type="ECO:0000313" key="13">
    <source>
        <dbReference type="Proteomes" id="UP000006701"/>
    </source>
</evidence>
<dbReference type="GO" id="GO:0006633">
    <property type="term" value="P:fatty acid biosynthetic process"/>
    <property type="evidence" value="ECO:0007669"/>
    <property type="project" value="InterPro"/>
</dbReference>
<keyword evidence="3" id="KW-0808">Transferase</keyword>
<evidence type="ECO:0000256" key="5">
    <source>
        <dbReference type="ARBA" id="ARBA00023002"/>
    </source>
</evidence>
<feature type="region of interest" description="C-terminal hotdog fold" evidence="8">
    <location>
        <begin position="1147"/>
        <end position="1305"/>
    </location>
</feature>
<dbReference type="PROSITE" id="PS00012">
    <property type="entry name" value="PHOSPHOPANTETHEINE"/>
    <property type="match status" value="1"/>
</dbReference>
<keyword evidence="4" id="KW-0521">NADP</keyword>
<dbReference type="OMA" id="QWDFTDI"/>
<dbReference type="InterPro" id="IPR036736">
    <property type="entry name" value="ACP-like_sf"/>
</dbReference>
<dbReference type="GO" id="GO:0016491">
    <property type="term" value="F:oxidoreductase activity"/>
    <property type="evidence" value="ECO:0007669"/>
    <property type="project" value="UniProtKB-KW"/>
</dbReference>
<evidence type="ECO:0000256" key="6">
    <source>
        <dbReference type="ARBA" id="ARBA00023268"/>
    </source>
</evidence>